<dbReference type="EMBL" id="AZAC01000056">
    <property type="protein sequence ID" value="KIX11549.1"/>
    <property type="molecule type" value="Genomic_DNA"/>
</dbReference>
<dbReference type="Proteomes" id="UP000032233">
    <property type="component" value="Unassembled WGS sequence"/>
</dbReference>
<dbReference type="Gene3D" id="3.30.2130.10">
    <property type="entry name" value="VC0802-like"/>
    <property type="match status" value="1"/>
</dbReference>
<dbReference type="OrthoDB" id="9790662at2"/>
<sequence length="144" mass="15472">MTVTQLSIRMPNKPGQLVTISEIMGQAEVNILALFVSTTTPGGDGLMRFVPSHPGRAAAALVDRGMEVATSQVLAAETPHHAGGLKAILDPLSKAKVNVDYLYPCIQTGESTILIMGTDQVDQAVEALKKDWIRLYSDQDLLNL</sequence>
<dbReference type="InParanoid" id="A0A0D2J007"/>
<dbReference type="Pfam" id="PF19571">
    <property type="entry name" value="ACT_8"/>
    <property type="match status" value="1"/>
</dbReference>
<dbReference type="PANTHER" id="PTHR40099">
    <property type="entry name" value="ACETOLACTATE SYNTHASE, SMALL SUBUNIT"/>
    <property type="match status" value="1"/>
</dbReference>
<proteinExistence type="predicted"/>
<dbReference type="STRING" id="1429043.X474_24235"/>
<evidence type="ECO:0000313" key="2">
    <source>
        <dbReference type="EMBL" id="KIX11549.1"/>
    </source>
</evidence>
<dbReference type="SUPFAM" id="SSF55021">
    <property type="entry name" value="ACT-like"/>
    <property type="match status" value="2"/>
</dbReference>
<dbReference type="AlphaFoldDB" id="A0A0D2J007"/>
<dbReference type="InterPro" id="IPR002912">
    <property type="entry name" value="ACT_dom"/>
</dbReference>
<evidence type="ECO:0000259" key="1">
    <source>
        <dbReference type="PROSITE" id="PS51671"/>
    </source>
</evidence>
<dbReference type="PANTHER" id="PTHR40099:SF1">
    <property type="entry name" value="ACETOLACTATE SYNTHASE, SMALL SUBUNIT"/>
    <property type="match status" value="1"/>
</dbReference>
<dbReference type="InterPro" id="IPR045865">
    <property type="entry name" value="ACT-like_dom_sf"/>
</dbReference>
<dbReference type="RefSeq" id="WP_044351972.1">
    <property type="nucleotide sequence ID" value="NZ_AZAC01000056.1"/>
</dbReference>
<dbReference type="InterPro" id="IPR045739">
    <property type="entry name" value="ACT_dom_pair"/>
</dbReference>
<comment type="caution">
    <text evidence="2">The sequence shown here is derived from an EMBL/GenBank/DDBJ whole genome shotgun (WGS) entry which is preliminary data.</text>
</comment>
<gene>
    <name evidence="2" type="ORF">X474_24235</name>
</gene>
<dbReference type="PROSITE" id="PS51671">
    <property type="entry name" value="ACT"/>
    <property type="match status" value="1"/>
</dbReference>
<keyword evidence="3" id="KW-1185">Reference proteome</keyword>
<feature type="domain" description="ACT" evidence="1">
    <location>
        <begin position="5"/>
        <end position="102"/>
    </location>
</feature>
<name>A0A0D2J007_9BACT</name>
<organism evidence="2 3">
    <name type="scientific">Dethiosulfatarculus sandiegensis</name>
    <dbReference type="NCBI Taxonomy" id="1429043"/>
    <lineage>
        <taxon>Bacteria</taxon>
        <taxon>Pseudomonadati</taxon>
        <taxon>Thermodesulfobacteriota</taxon>
        <taxon>Desulfarculia</taxon>
        <taxon>Desulfarculales</taxon>
        <taxon>Desulfarculaceae</taxon>
        <taxon>Dethiosulfatarculus</taxon>
    </lineage>
</organism>
<reference evidence="2 3" key="1">
    <citation type="submission" date="2013-11" db="EMBL/GenBank/DDBJ databases">
        <title>Metagenomic analysis of a methanogenic consortium involved in long chain n-alkane degradation.</title>
        <authorList>
            <person name="Davidova I.A."/>
            <person name="Callaghan A.V."/>
            <person name="Wawrik B."/>
            <person name="Pruitt S."/>
            <person name="Marks C."/>
            <person name="Duncan K.E."/>
            <person name="Suflita J.M."/>
        </authorList>
    </citation>
    <scope>NUCLEOTIDE SEQUENCE [LARGE SCALE GENOMIC DNA]</scope>
    <source>
        <strain evidence="2 3">SPR</strain>
    </source>
</reference>
<accession>A0A0D2J007</accession>
<protein>
    <recommendedName>
        <fullName evidence="1">ACT domain-containing protein</fullName>
    </recommendedName>
</protein>
<evidence type="ECO:0000313" key="3">
    <source>
        <dbReference type="Proteomes" id="UP000032233"/>
    </source>
</evidence>